<dbReference type="PANTHER" id="PTHR14517">
    <property type="entry name" value="RIB43A-RELATED"/>
    <property type="match status" value="1"/>
</dbReference>
<evidence type="ECO:0000256" key="6">
    <source>
        <dbReference type="ARBA" id="ARBA00023069"/>
    </source>
</evidence>
<keyword evidence="7" id="KW-0206">Cytoskeleton</keyword>
<keyword evidence="11" id="KW-1185">Reference proteome</keyword>
<comment type="subcellular location">
    <subcellularLocation>
        <location evidence="1">Cytoplasm</location>
        <location evidence="1">Cytoskeleton</location>
        <location evidence="1">Flagellum axoneme</location>
    </subcellularLocation>
</comment>
<organism evidence="10 11">
    <name type="scientific">Macrosiphum euphorbiae</name>
    <name type="common">potato aphid</name>
    <dbReference type="NCBI Taxonomy" id="13131"/>
    <lineage>
        <taxon>Eukaryota</taxon>
        <taxon>Metazoa</taxon>
        <taxon>Ecdysozoa</taxon>
        <taxon>Arthropoda</taxon>
        <taxon>Hexapoda</taxon>
        <taxon>Insecta</taxon>
        <taxon>Pterygota</taxon>
        <taxon>Neoptera</taxon>
        <taxon>Paraneoptera</taxon>
        <taxon>Hemiptera</taxon>
        <taxon>Sternorrhyncha</taxon>
        <taxon>Aphidomorpha</taxon>
        <taxon>Aphidoidea</taxon>
        <taxon>Aphididae</taxon>
        <taxon>Macrosiphini</taxon>
        <taxon>Macrosiphum</taxon>
    </lineage>
</organism>
<dbReference type="Pfam" id="PF05914">
    <property type="entry name" value="RIB43A"/>
    <property type="match status" value="1"/>
</dbReference>
<proteinExistence type="inferred from homology"/>
<evidence type="ECO:0000313" key="11">
    <source>
        <dbReference type="Proteomes" id="UP001160148"/>
    </source>
</evidence>
<evidence type="ECO:0000256" key="7">
    <source>
        <dbReference type="ARBA" id="ARBA00023212"/>
    </source>
</evidence>
<evidence type="ECO:0000256" key="2">
    <source>
        <dbReference type="ARBA" id="ARBA00006875"/>
    </source>
</evidence>
<evidence type="ECO:0000256" key="8">
    <source>
        <dbReference type="ARBA" id="ARBA00023273"/>
    </source>
</evidence>
<dbReference type="InterPro" id="IPR008805">
    <property type="entry name" value="RIB43A"/>
</dbReference>
<comment type="similarity">
    <text evidence="2">Belongs to the RIB43A family.</text>
</comment>
<reference evidence="10 11" key="1">
    <citation type="submission" date="2023-01" db="EMBL/GenBank/DDBJ databases">
        <authorList>
            <person name="Whitehead M."/>
        </authorList>
    </citation>
    <scope>NUCLEOTIDE SEQUENCE [LARGE SCALE GENOMIC DNA]</scope>
</reference>
<keyword evidence="3" id="KW-0963">Cytoplasm</keyword>
<dbReference type="EMBL" id="CARXXK010000263">
    <property type="protein sequence ID" value="CAI6370223.1"/>
    <property type="molecule type" value="Genomic_DNA"/>
</dbReference>
<dbReference type="Proteomes" id="UP001160148">
    <property type="component" value="Unassembled WGS sequence"/>
</dbReference>
<comment type="subunit">
    <text evidence="9">Microtubule inner protein component of sperm flagellar doublet microtubules.</text>
</comment>
<dbReference type="PANTHER" id="PTHR14517:SF6">
    <property type="entry name" value="RE41410P"/>
    <property type="match status" value="1"/>
</dbReference>
<evidence type="ECO:0000313" key="10">
    <source>
        <dbReference type="EMBL" id="CAI6370223.1"/>
    </source>
</evidence>
<keyword evidence="6" id="KW-0969">Cilium</keyword>
<protein>
    <submittedName>
        <fullName evidence="10">Uncharacterized protein</fullName>
    </submittedName>
</protein>
<evidence type="ECO:0000256" key="3">
    <source>
        <dbReference type="ARBA" id="ARBA00022490"/>
    </source>
</evidence>
<evidence type="ECO:0000256" key="1">
    <source>
        <dbReference type="ARBA" id="ARBA00004611"/>
    </source>
</evidence>
<comment type="caution">
    <text evidence="10">The sequence shown here is derived from an EMBL/GenBank/DDBJ whole genome shotgun (WGS) entry which is preliminary data.</text>
</comment>
<keyword evidence="4" id="KW-0282">Flagellum</keyword>
<keyword evidence="5" id="KW-0175">Coiled coil</keyword>
<name>A0AAV0XPC8_9HEMI</name>
<keyword evidence="8" id="KW-0966">Cell projection</keyword>
<accession>A0AAV0XPC8</accession>
<evidence type="ECO:0000256" key="5">
    <source>
        <dbReference type="ARBA" id="ARBA00023054"/>
    </source>
</evidence>
<evidence type="ECO:0000256" key="4">
    <source>
        <dbReference type="ARBA" id="ARBA00022846"/>
    </source>
</evidence>
<gene>
    <name evidence="10" type="ORF">MEUPH1_LOCUS24369</name>
</gene>
<dbReference type="AlphaFoldDB" id="A0AAV0XPC8"/>
<sequence>MALATLDNECRRKLIEANYRYNQALASEQKMNKSIMEAESNEDKMAEVYNAITGDFLKENPELGFNSALGPGKISTSLYKGLTPAMKQAIYDEQASQRAELKIRKEAYTINKKKIGPIF</sequence>
<evidence type="ECO:0000256" key="9">
    <source>
        <dbReference type="ARBA" id="ARBA00046435"/>
    </source>
</evidence>